<comment type="caution">
    <text evidence="1">The sequence shown here is derived from an EMBL/GenBank/DDBJ whole genome shotgun (WGS) entry which is preliminary data.</text>
</comment>
<protein>
    <submittedName>
        <fullName evidence="1">DUF2490 domain-containing protein</fullName>
    </submittedName>
</protein>
<proteinExistence type="predicted"/>
<dbReference type="OrthoDB" id="1118734at2"/>
<feature type="non-terminal residue" evidence="1">
    <location>
        <position position="1"/>
    </location>
</feature>
<dbReference type="InterPro" id="IPR019619">
    <property type="entry name" value="DUF2490"/>
</dbReference>
<dbReference type="Proteomes" id="UP000323930">
    <property type="component" value="Unassembled WGS sequence"/>
</dbReference>
<dbReference type="Pfam" id="PF10677">
    <property type="entry name" value="DUF2490"/>
    <property type="match status" value="1"/>
</dbReference>
<gene>
    <name evidence="1" type="ORF">FUA24_24705</name>
</gene>
<organism evidence="1 2">
    <name type="scientific">Seonamhaeicola marinus</name>
    <dbReference type="NCBI Taxonomy" id="1912246"/>
    <lineage>
        <taxon>Bacteria</taxon>
        <taxon>Pseudomonadati</taxon>
        <taxon>Bacteroidota</taxon>
        <taxon>Flavobacteriia</taxon>
        <taxon>Flavobacteriales</taxon>
        <taxon>Flavobacteriaceae</taxon>
    </lineage>
</organism>
<sequence length="93" mass="11097">DNVFHNRMRYRLGSKIKLNNTFFIRLNNEFIWTIQTEKNDAFTENRAYGALGINVFKSANIQVGYLNRKIKGLDLHRLQLGFFYKLDLRKKNI</sequence>
<keyword evidence="2" id="KW-1185">Reference proteome</keyword>
<dbReference type="AlphaFoldDB" id="A0A5D0H1W5"/>
<evidence type="ECO:0000313" key="1">
    <source>
        <dbReference type="EMBL" id="TYA63937.1"/>
    </source>
</evidence>
<name>A0A5D0H1W5_9FLAO</name>
<reference evidence="1 2" key="1">
    <citation type="submission" date="2019-08" db="EMBL/GenBank/DDBJ databases">
        <title>Seonamhaeicola sediminis sp. nov., isolated from marine sediment.</title>
        <authorList>
            <person name="Cao W.R."/>
        </authorList>
    </citation>
    <scope>NUCLEOTIDE SEQUENCE [LARGE SCALE GENOMIC DNA]</scope>
    <source>
        <strain evidence="1 2">B011</strain>
    </source>
</reference>
<evidence type="ECO:0000313" key="2">
    <source>
        <dbReference type="Proteomes" id="UP000323930"/>
    </source>
</evidence>
<dbReference type="EMBL" id="VSDQ01000900">
    <property type="protein sequence ID" value="TYA63937.1"/>
    <property type="molecule type" value="Genomic_DNA"/>
</dbReference>
<accession>A0A5D0H1W5</accession>
<dbReference type="RefSeq" id="WP_148546094.1">
    <property type="nucleotide sequence ID" value="NZ_VSDQ01000900.1"/>
</dbReference>